<evidence type="ECO:0000313" key="2">
    <source>
        <dbReference type="EMBL" id="XCJ16348.1"/>
    </source>
</evidence>
<dbReference type="InterPro" id="IPR014196">
    <property type="entry name" value="SpoIIM"/>
</dbReference>
<feature type="transmembrane region" description="Helical" evidence="1">
    <location>
        <begin position="117"/>
        <end position="138"/>
    </location>
</feature>
<sequence length="214" mass="23788">MLGEIAGIRIRDIVTGHIRNYLSLYTFVIALFLMGIVFGSIIVNSLPFESRNDLLNYLEQFFGELAKGQIADPHVLFRESLLNDLQYSGLIWVLGLSVIGLPIIFILIFIRGMVLGFTVGFLVSQMGLQGFMAAAVSVFPQNLLMIPVDLFLSVVAVVCSLKMIRQLLMRTRREPLLPQFISYALILLICACFTVIASGYEAYISPTLIGLFVS</sequence>
<organism evidence="2">
    <name type="scientific">Sporolactobacillus sp. Y61</name>
    <dbReference type="NCBI Taxonomy" id="3160863"/>
    <lineage>
        <taxon>Bacteria</taxon>
        <taxon>Bacillati</taxon>
        <taxon>Bacillota</taxon>
        <taxon>Bacilli</taxon>
        <taxon>Bacillales</taxon>
        <taxon>Sporolactobacillaceae</taxon>
        <taxon>Sporolactobacillus</taxon>
    </lineage>
</organism>
<proteinExistence type="predicted"/>
<keyword evidence="1" id="KW-1133">Transmembrane helix</keyword>
<dbReference type="PIRSF" id="PIRSF038973">
    <property type="entry name" value="SpoIIM"/>
    <property type="match status" value="1"/>
</dbReference>
<keyword evidence="1" id="KW-0812">Transmembrane</keyword>
<dbReference type="InterPro" id="IPR002798">
    <property type="entry name" value="SpoIIM-like"/>
</dbReference>
<dbReference type="EMBL" id="CP159510">
    <property type="protein sequence ID" value="XCJ16348.1"/>
    <property type="molecule type" value="Genomic_DNA"/>
</dbReference>
<dbReference type="Pfam" id="PF01944">
    <property type="entry name" value="SpoIIM"/>
    <property type="match status" value="1"/>
</dbReference>
<feature type="transmembrane region" description="Helical" evidence="1">
    <location>
        <begin position="90"/>
        <end position="110"/>
    </location>
</feature>
<name>A0AAU8IE29_9BACL</name>
<feature type="transmembrane region" description="Helical" evidence="1">
    <location>
        <begin position="176"/>
        <end position="200"/>
    </location>
</feature>
<dbReference type="RefSeq" id="WP_353947898.1">
    <property type="nucleotide sequence ID" value="NZ_CP159510.1"/>
</dbReference>
<protein>
    <submittedName>
        <fullName evidence="2">Stage II sporulation protein M</fullName>
    </submittedName>
</protein>
<feature type="transmembrane region" description="Helical" evidence="1">
    <location>
        <begin position="144"/>
        <end position="164"/>
    </location>
</feature>
<gene>
    <name evidence="2" type="primary">spoIIM</name>
    <name evidence="2" type="ORF">ABNN70_11790</name>
</gene>
<reference evidence="2" key="1">
    <citation type="submission" date="2024-06" db="EMBL/GenBank/DDBJ databases">
        <authorList>
            <person name="Fan A."/>
            <person name="Zhang F.Y."/>
            <person name="Zhang L."/>
        </authorList>
    </citation>
    <scope>NUCLEOTIDE SEQUENCE</scope>
    <source>
        <strain evidence="2">Y61</strain>
    </source>
</reference>
<feature type="transmembrane region" description="Helical" evidence="1">
    <location>
        <begin position="21"/>
        <end position="43"/>
    </location>
</feature>
<accession>A0AAU8IE29</accession>
<evidence type="ECO:0000256" key="1">
    <source>
        <dbReference type="SAM" id="Phobius"/>
    </source>
</evidence>
<dbReference type="AlphaFoldDB" id="A0AAU8IE29"/>
<dbReference type="NCBIfam" id="TIGR02831">
    <property type="entry name" value="spo_II_M"/>
    <property type="match status" value="1"/>
</dbReference>
<keyword evidence="1" id="KW-0472">Membrane</keyword>